<keyword evidence="3" id="KW-1185">Reference proteome</keyword>
<organism evidence="2 3">
    <name type="scientific">Tricholomella constricta</name>
    <dbReference type="NCBI Taxonomy" id="117010"/>
    <lineage>
        <taxon>Eukaryota</taxon>
        <taxon>Fungi</taxon>
        <taxon>Dikarya</taxon>
        <taxon>Basidiomycota</taxon>
        <taxon>Agaricomycotina</taxon>
        <taxon>Agaricomycetes</taxon>
        <taxon>Agaricomycetidae</taxon>
        <taxon>Agaricales</taxon>
        <taxon>Tricholomatineae</taxon>
        <taxon>Lyophyllaceae</taxon>
        <taxon>Tricholomella</taxon>
    </lineage>
</organism>
<evidence type="ECO:0000313" key="2">
    <source>
        <dbReference type="EMBL" id="KAF5383616.1"/>
    </source>
</evidence>
<feature type="compositionally biased region" description="Acidic residues" evidence="1">
    <location>
        <begin position="624"/>
        <end position="636"/>
    </location>
</feature>
<feature type="region of interest" description="Disordered" evidence="1">
    <location>
        <begin position="608"/>
        <end position="636"/>
    </location>
</feature>
<dbReference type="OrthoDB" id="3270311at2759"/>
<evidence type="ECO:0000313" key="3">
    <source>
        <dbReference type="Proteomes" id="UP000565441"/>
    </source>
</evidence>
<comment type="caution">
    <text evidence="2">The sequence shown here is derived from an EMBL/GenBank/DDBJ whole genome shotgun (WGS) entry which is preliminary data.</text>
</comment>
<protein>
    <submittedName>
        <fullName evidence="2">Uncharacterized protein</fullName>
    </submittedName>
</protein>
<feature type="region of interest" description="Disordered" evidence="1">
    <location>
        <begin position="424"/>
        <end position="447"/>
    </location>
</feature>
<dbReference type="EMBL" id="JAACJP010000006">
    <property type="protein sequence ID" value="KAF5383616.1"/>
    <property type="molecule type" value="Genomic_DNA"/>
</dbReference>
<accession>A0A8H5M7K6</accession>
<feature type="compositionally biased region" description="Polar residues" evidence="1">
    <location>
        <begin position="268"/>
        <end position="291"/>
    </location>
</feature>
<feature type="compositionally biased region" description="Polar residues" evidence="1">
    <location>
        <begin position="427"/>
        <end position="442"/>
    </location>
</feature>
<reference evidence="2 3" key="1">
    <citation type="journal article" date="2020" name="ISME J.">
        <title>Uncovering the hidden diversity of litter-decomposition mechanisms in mushroom-forming fungi.</title>
        <authorList>
            <person name="Floudas D."/>
            <person name="Bentzer J."/>
            <person name="Ahren D."/>
            <person name="Johansson T."/>
            <person name="Persson P."/>
            <person name="Tunlid A."/>
        </authorList>
    </citation>
    <scope>NUCLEOTIDE SEQUENCE [LARGE SCALE GENOMIC DNA]</scope>
    <source>
        <strain evidence="2 3">CBS 661.87</strain>
    </source>
</reference>
<feature type="compositionally biased region" description="Polar residues" evidence="1">
    <location>
        <begin position="316"/>
        <end position="326"/>
    </location>
</feature>
<dbReference type="Proteomes" id="UP000565441">
    <property type="component" value="Unassembled WGS sequence"/>
</dbReference>
<proteinExistence type="predicted"/>
<gene>
    <name evidence="2" type="ORF">D9615_003723</name>
</gene>
<dbReference type="AlphaFoldDB" id="A0A8H5M7K6"/>
<sequence length="636" mass="69534">MTMPVLNDSHLEPKSNYGIPARTPASTALWAHLLRKDTLGPAHNSRAIIPPMTPLDKNGTSIRVLLHDTQAHLDKFSARVETLCSAVDESKREISMVKTLFQREHEALAGELDDLVNRSQTQVQSSIGTPAQAEELGRLSEVLTQHLRALDKRVDAIQLFNQTHSQTLQLQSQALQSLQDQHKTIIAVVMPLLPLLQAIPLHIDSARNAITDFMAKSFTCSPKLPLETARRPEAIARIRGSKRSSSTSRCDDSPSPLTNKRLRRTPDATLSTRSKAYNESMMTTGDLSAQPTRKRVDSIHSSKGTSGPRPAMKTPSPLTRSETTIIPSPCPMPLVTSDVMLEIQRPSCSRPISKANTSTRRTSPMIFKTGERARLDEVARGDFVSSSRGLSEGVPLSAKRPPRLLRSHSASLKGVSDARLCEDEPSTLRSGTKPQLQPTSLASIAPPCHSSTVIGPTLFAIRAHPDRLSSLTVQEMQEETPIQISRFYTPSASLRSSLASKPFQPHVTSSGAEDPSILLPGLARHVAQKSRATPSFSASRPLVPTPAVNKVVSVKDPPLPSPQLRMIQRGMSTMLPPPQRRPDRVTFSRPPVGTASVVEIAPTAKVRERRSPFRQGRRFIPLGDSDDDNDNDANLS</sequence>
<feature type="region of interest" description="Disordered" evidence="1">
    <location>
        <begin position="230"/>
        <end position="331"/>
    </location>
</feature>
<evidence type="ECO:0000256" key="1">
    <source>
        <dbReference type="SAM" id="MobiDB-lite"/>
    </source>
</evidence>
<name>A0A8H5M7K6_9AGAR</name>